<dbReference type="STRING" id="118168.MC7420_5404"/>
<dbReference type="EMBL" id="DS989847">
    <property type="protein sequence ID" value="EDX75970.1"/>
    <property type="molecule type" value="Genomic_DNA"/>
</dbReference>
<organism evidence="1 2">
    <name type="scientific">Coleofasciculus chthonoplastes PCC 7420</name>
    <dbReference type="NCBI Taxonomy" id="118168"/>
    <lineage>
        <taxon>Bacteria</taxon>
        <taxon>Bacillati</taxon>
        <taxon>Cyanobacteriota</taxon>
        <taxon>Cyanophyceae</taxon>
        <taxon>Coleofasciculales</taxon>
        <taxon>Coleofasciculaceae</taxon>
        <taxon>Coleofasciculus</taxon>
    </lineage>
</organism>
<gene>
    <name evidence="1" type="ORF">MC7420_5404</name>
</gene>
<sequence>MSSKPMQFNAAVGAHRRAPGLTLSEVEGLNVKSIQQF</sequence>
<accession>B4VP95</accession>
<name>B4VP95_9CYAN</name>
<proteinExistence type="predicted"/>
<dbReference type="Proteomes" id="UP000003835">
    <property type="component" value="Unassembled WGS sequence"/>
</dbReference>
<reference evidence="1 2" key="1">
    <citation type="submission" date="2008-07" db="EMBL/GenBank/DDBJ databases">
        <authorList>
            <person name="Tandeau de Marsac N."/>
            <person name="Ferriera S."/>
            <person name="Johnson J."/>
            <person name="Kravitz S."/>
            <person name="Beeson K."/>
            <person name="Sutton G."/>
            <person name="Rogers Y.-H."/>
            <person name="Friedman R."/>
            <person name="Frazier M."/>
            <person name="Venter J.C."/>
        </authorList>
    </citation>
    <scope>NUCLEOTIDE SEQUENCE [LARGE SCALE GENOMIC DNA]</scope>
    <source>
        <strain evidence="1 2">PCC 7420</strain>
    </source>
</reference>
<keyword evidence="2" id="KW-1185">Reference proteome</keyword>
<dbReference type="AlphaFoldDB" id="B4VP95"/>
<protein>
    <submittedName>
        <fullName evidence="1">Uncharacterized protein</fullName>
    </submittedName>
</protein>
<evidence type="ECO:0000313" key="1">
    <source>
        <dbReference type="EMBL" id="EDX75970.1"/>
    </source>
</evidence>
<evidence type="ECO:0000313" key="2">
    <source>
        <dbReference type="Proteomes" id="UP000003835"/>
    </source>
</evidence>
<dbReference type="HOGENOM" id="CLU_3342540_0_0_3"/>